<reference evidence="3" key="1">
    <citation type="submission" date="2022-08" db="EMBL/GenBank/DDBJ databases">
        <title>The genomic sequence of strain Paenibacillus sp. SCIV0701.</title>
        <authorList>
            <person name="Zhao H."/>
        </authorList>
    </citation>
    <scope>NUCLEOTIDE SEQUENCE</scope>
    <source>
        <strain evidence="3">SCIV0701</strain>
    </source>
</reference>
<name>A0A9X2MJS8_9BACL</name>
<keyword evidence="3" id="KW-0378">Hydrolase</keyword>
<feature type="transmembrane region" description="Helical" evidence="2">
    <location>
        <begin position="88"/>
        <end position="106"/>
    </location>
</feature>
<dbReference type="Gene3D" id="3.40.50.1820">
    <property type="entry name" value="alpha/beta hydrolase"/>
    <property type="match status" value="1"/>
</dbReference>
<proteinExistence type="predicted"/>
<feature type="transmembrane region" description="Helical" evidence="2">
    <location>
        <begin position="47"/>
        <end position="68"/>
    </location>
</feature>
<keyword evidence="2" id="KW-0812">Transmembrane</keyword>
<dbReference type="AlphaFoldDB" id="A0A9X2MJS8"/>
<accession>A0A9X2MJS8</accession>
<feature type="transmembrane region" description="Helical" evidence="2">
    <location>
        <begin position="170"/>
        <end position="189"/>
    </location>
</feature>
<dbReference type="InterPro" id="IPR017395">
    <property type="entry name" value="Chlorophyllase-like"/>
</dbReference>
<evidence type="ECO:0000256" key="2">
    <source>
        <dbReference type="SAM" id="Phobius"/>
    </source>
</evidence>
<sequence length="796" mass="87263">MEENLEANGGLPAASESPPPVKRQRLRKLGRWFLVRYRARLQRESRLTAFAAGGLALFGAAAMALAALGMPTGLGVWLDMLLFQSANGALMLMVGFVLSCLFSFLYIPLPRRLSASFIYTGVQGVVILHYTEVGFVYAIILGLLYALIGLIFSLLLGVIATSGIRPVRKVYISAALAATAGITAIGIGWPAPLEPPARQEAASDNNGVNESVAVVEPLEAVNPASAGDYSVLSFSYGSGKDKYRGRFGEEVDLITEPVDASDYITYWPKLKSAFWGFDQHELPLNGTVWMPEGDGPFPLVLIVHGNHLMEYFSDGGYAYLGELLASRGMIAVSVDANFLNYSVWSSLPNDDMKMRGWLLLKHLQQLQTLSESNGSANPFEGRIDWEKVALIGHSRGGQAVSIAADRGRWFAEDETFQSLEEINIRSVIAIAPTDKRVDDLSAKLTDVNYLTLQGAMDGDVNNFYGERQYHRTTFGAQSDLFKAAVYLSRANHSQFNTSWGHMDERLPGGLLLNRKGMMPAEDQRLAAKVFISAFLEATLHGRQEYKALFQDYRSGADWLPTDTTDYIVRYDDANMARLASFDSSRQSGIERTDAEGMKSAAKQQAKDRDGNHKGTSGMALHWEKPGALFTLSLSKDALSKSESEADRLVFSLSNLEWELSNGTYEEPLPPLPDLEIAIATRDGASYILPLRSFMMPGEPAYTSFLTLGKLEREVKNSKYKNPTEAVAQTYIIPLALFEHNKASAEDKAGNGAQTAITAGDISSVAFRFQSERGKVLLDDIGFMPGGGAYVHYRQGT</sequence>
<comment type="caution">
    <text evidence="3">The sequence shown here is derived from an EMBL/GenBank/DDBJ whole genome shotgun (WGS) entry which is preliminary data.</text>
</comment>
<keyword evidence="4" id="KW-1185">Reference proteome</keyword>
<feature type="region of interest" description="Disordered" evidence="1">
    <location>
        <begin position="1"/>
        <end position="22"/>
    </location>
</feature>
<protein>
    <submittedName>
        <fullName evidence="3">Alpha/beta hydrolase</fullName>
    </submittedName>
</protein>
<dbReference type="PANTHER" id="PTHR33428:SF14">
    <property type="entry name" value="CARBOXYLESTERASE TYPE B DOMAIN-CONTAINING PROTEIN"/>
    <property type="match status" value="1"/>
</dbReference>
<gene>
    <name evidence="3" type="ORF">NQZ67_04605</name>
</gene>
<dbReference type="EMBL" id="JANIPJ010000002">
    <property type="protein sequence ID" value="MCR2803158.1"/>
    <property type="molecule type" value="Genomic_DNA"/>
</dbReference>
<keyword evidence="2" id="KW-0472">Membrane</keyword>
<dbReference type="Pfam" id="PF07224">
    <property type="entry name" value="Chlorophyllase"/>
    <property type="match status" value="1"/>
</dbReference>
<feature type="transmembrane region" description="Helical" evidence="2">
    <location>
        <begin position="136"/>
        <end position="158"/>
    </location>
</feature>
<dbReference type="RefSeq" id="WP_257443163.1">
    <property type="nucleotide sequence ID" value="NZ_JANIPJ010000002.1"/>
</dbReference>
<feature type="transmembrane region" description="Helical" evidence="2">
    <location>
        <begin position="113"/>
        <end position="130"/>
    </location>
</feature>
<feature type="region of interest" description="Disordered" evidence="1">
    <location>
        <begin position="584"/>
        <end position="616"/>
    </location>
</feature>
<dbReference type="PANTHER" id="PTHR33428">
    <property type="entry name" value="CHLOROPHYLLASE-2, CHLOROPLASTIC"/>
    <property type="match status" value="1"/>
</dbReference>
<dbReference type="InterPro" id="IPR029058">
    <property type="entry name" value="AB_hydrolase_fold"/>
</dbReference>
<keyword evidence="2" id="KW-1133">Transmembrane helix</keyword>
<dbReference type="Proteomes" id="UP001141950">
    <property type="component" value="Unassembled WGS sequence"/>
</dbReference>
<evidence type="ECO:0000313" key="4">
    <source>
        <dbReference type="Proteomes" id="UP001141950"/>
    </source>
</evidence>
<evidence type="ECO:0000313" key="3">
    <source>
        <dbReference type="EMBL" id="MCR2803158.1"/>
    </source>
</evidence>
<dbReference type="SUPFAM" id="SSF53474">
    <property type="entry name" value="alpha/beta-Hydrolases"/>
    <property type="match status" value="1"/>
</dbReference>
<organism evidence="3 4">
    <name type="scientific">Paenibacillus soyae</name>
    <dbReference type="NCBI Taxonomy" id="2969249"/>
    <lineage>
        <taxon>Bacteria</taxon>
        <taxon>Bacillati</taxon>
        <taxon>Bacillota</taxon>
        <taxon>Bacilli</taxon>
        <taxon>Bacillales</taxon>
        <taxon>Paenibacillaceae</taxon>
        <taxon>Paenibacillus</taxon>
    </lineage>
</organism>
<evidence type="ECO:0000256" key="1">
    <source>
        <dbReference type="SAM" id="MobiDB-lite"/>
    </source>
</evidence>
<dbReference type="GO" id="GO:0016787">
    <property type="term" value="F:hydrolase activity"/>
    <property type="evidence" value="ECO:0007669"/>
    <property type="project" value="UniProtKB-KW"/>
</dbReference>